<feature type="region of interest" description="Disordered" evidence="1">
    <location>
        <begin position="325"/>
        <end position="415"/>
    </location>
</feature>
<dbReference type="Gene3D" id="1.10.287.110">
    <property type="entry name" value="DnaJ domain"/>
    <property type="match status" value="1"/>
</dbReference>
<dbReference type="Proteomes" id="UP000326396">
    <property type="component" value="Linkage Group LG19"/>
</dbReference>
<name>A0A5N6NJW3_9ASTR</name>
<accession>A0A5N6NJW3</accession>
<evidence type="ECO:0000256" key="1">
    <source>
        <dbReference type="SAM" id="MobiDB-lite"/>
    </source>
</evidence>
<feature type="compositionally biased region" description="Polar residues" evidence="1">
    <location>
        <begin position="20"/>
        <end position="30"/>
    </location>
</feature>
<sequence>MEKVGGMANLPLRYGLSQRSFDSKASSSGPVSVRNSDNDVDFDDVFGGPPTRTRYSFGGGRIKSSEESSSSPSGLDERPVFGESYSSPRTRTSDDFYDDIFRRSDELVRSPRWRSPTTGSRTMSPARIEPFATSVPSEFSLPPKMTKDAGIPVFGSNVHTPNTPLSRFSSSPTQTFRNNQGQSPGQTLLMRESSSVKESPSAETEIDHKSKPKAAVARSLSNEFHFSIHKWPNVGVPLLMSLRGGKHPAFKGSSKVSALSMDIMQDSGFPNEDLSAKKKDMNPVAGISLMEVIEKETLASKQEENVDEVIAPSSLLHDEIERRGYEEAGREAETKEKMETSSDKKKHESKKMNSSKKTEANKSSVGSPKNRVKGMVKEFFKISGQESPPKTKKNVSSRWKASGKSRIPEEVNASNANIMTDASKLTNLVSELPTENVKMAPDASSTIPLDGKKPAENVKTASHASKTIPLDSKMPAENVKMAPDASKTTVFDGKMHADNVNKMPDASFMVKEENGRSNKQKFPQNRTIRKLEDINFQQGTPPSSESVPYDSKASVENIEDPTLVNFQVQELDIVEDESSKTQEESEAIMALDSKIHMWSSGRKGNIRSLISTLQLVLWPESGWKPVALVDIIESNAVKKAYNRAMLCLHPDKLQQKGADSHKKYIAEKVFDILQNHNYTLYIAAFDTSFLYAACPCYYA</sequence>
<feature type="compositionally biased region" description="Polar residues" evidence="1">
    <location>
        <begin position="165"/>
        <end position="202"/>
    </location>
</feature>
<protein>
    <recommendedName>
        <fullName evidence="4">J domain-containing protein</fullName>
    </recommendedName>
</protein>
<feature type="region of interest" description="Disordered" evidence="1">
    <location>
        <begin position="20"/>
        <end position="98"/>
    </location>
</feature>
<dbReference type="GO" id="GO:0030276">
    <property type="term" value="F:clathrin binding"/>
    <property type="evidence" value="ECO:0007669"/>
    <property type="project" value="TreeGrafter"/>
</dbReference>
<evidence type="ECO:0000313" key="2">
    <source>
        <dbReference type="EMBL" id="KAD4888780.1"/>
    </source>
</evidence>
<reference evidence="2 3" key="1">
    <citation type="submission" date="2019-05" db="EMBL/GenBank/DDBJ databases">
        <title>Mikania micrantha, genome provides insights into the molecular mechanism of rapid growth.</title>
        <authorList>
            <person name="Liu B."/>
        </authorList>
    </citation>
    <scope>NUCLEOTIDE SEQUENCE [LARGE SCALE GENOMIC DNA]</scope>
    <source>
        <strain evidence="2">NLD-2019</strain>
        <tissue evidence="2">Leaf</tissue>
    </source>
</reference>
<dbReference type="SUPFAM" id="SSF46565">
    <property type="entry name" value="Chaperone J-domain"/>
    <property type="match status" value="1"/>
</dbReference>
<gene>
    <name evidence="2" type="ORF">E3N88_20853</name>
</gene>
<dbReference type="PANTHER" id="PTHR23172:SF64">
    <property type="entry name" value="J DOMAIN-CONTAINING PROTEIN REQUIRED FOR CHLOROPLAST ACCUMULATION RESPONSE 1"/>
    <property type="match status" value="1"/>
</dbReference>
<comment type="caution">
    <text evidence="2">The sequence shown here is derived from an EMBL/GenBank/DDBJ whole genome shotgun (WGS) entry which is preliminary data.</text>
</comment>
<feature type="region of interest" description="Disordered" evidence="1">
    <location>
        <begin position="165"/>
        <end position="213"/>
    </location>
</feature>
<organism evidence="2 3">
    <name type="scientific">Mikania micrantha</name>
    <name type="common">bitter vine</name>
    <dbReference type="NCBI Taxonomy" id="192012"/>
    <lineage>
        <taxon>Eukaryota</taxon>
        <taxon>Viridiplantae</taxon>
        <taxon>Streptophyta</taxon>
        <taxon>Embryophyta</taxon>
        <taxon>Tracheophyta</taxon>
        <taxon>Spermatophyta</taxon>
        <taxon>Magnoliopsida</taxon>
        <taxon>eudicotyledons</taxon>
        <taxon>Gunneridae</taxon>
        <taxon>Pentapetalae</taxon>
        <taxon>asterids</taxon>
        <taxon>campanulids</taxon>
        <taxon>Asterales</taxon>
        <taxon>Asteraceae</taxon>
        <taxon>Asteroideae</taxon>
        <taxon>Heliantheae alliance</taxon>
        <taxon>Eupatorieae</taxon>
        <taxon>Mikania</taxon>
    </lineage>
</organism>
<dbReference type="AlphaFoldDB" id="A0A5N6NJW3"/>
<proteinExistence type="predicted"/>
<evidence type="ECO:0008006" key="4">
    <source>
        <dbReference type="Google" id="ProtNLM"/>
    </source>
</evidence>
<dbReference type="EMBL" id="SZYD01000011">
    <property type="protein sequence ID" value="KAD4888780.1"/>
    <property type="molecule type" value="Genomic_DNA"/>
</dbReference>
<dbReference type="GO" id="GO:0031982">
    <property type="term" value="C:vesicle"/>
    <property type="evidence" value="ECO:0007669"/>
    <property type="project" value="TreeGrafter"/>
</dbReference>
<dbReference type="OrthoDB" id="1717591at2759"/>
<keyword evidence="3" id="KW-1185">Reference proteome</keyword>
<dbReference type="GO" id="GO:0005737">
    <property type="term" value="C:cytoplasm"/>
    <property type="evidence" value="ECO:0007669"/>
    <property type="project" value="TreeGrafter"/>
</dbReference>
<dbReference type="GO" id="GO:0072583">
    <property type="term" value="P:clathrin-dependent endocytosis"/>
    <property type="evidence" value="ECO:0007669"/>
    <property type="project" value="TreeGrafter"/>
</dbReference>
<dbReference type="GO" id="GO:0072318">
    <property type="term" value="P:clathrin coat disassembly"/>
    <property type="evidence" value="ECO:0007669"/>
    <property type="project" value="TreeGrafter"/>
</dbReference>
<feature type="compositionally biased region" description="Basic and acidic residues" evidence="1">
    <location>
        <begin position="325"/>
        <end position="346"/>
    </location>
</feature>
<dbReference type="InterPro" id="IPR036869">
    <property type="entry name" value="J_dom_sf"/>
</dbReference>
<feature type="region of interest" description="Disordered" evidence="1">
    <location>
        <begin position="439"/>
        <end position="463"/>
    </location>
</feature>
<evidence type="ECO:0000313" key="3">
    <source>
        <dbReference type="Proteomes" id="UP000326396"/>
    </source>
</evidence>
<dbReference type="PANTHER" id="PTHR23172">
    <property type="entry name" value="AUXILIN/CYCLIN G-ASSOCIATED KINASE-RELATED"/>
    <property type="match status" value="1"/>
</dbReference>